<dbReference type="EMBL" id="JBITYG010000002">
    <property type="protein sequence ID" value="MFI9100127.1"/>
    <property type="molecule type" value="Genomic_DNA"/>
</dbReference>
<evidence type="ECO:0000259" key="1">
    <source>
        <dbReference type="PROSITE" id="PS50995"/>
    </source>
</evidence>
<dbReference type="InterPro" id="IPR000835">
    <property type="entry name" value="HTH_MarR-typ"/>
</dbReference>
<name>A0ABW8C2T8_9ACTN</name>
<dbReference type="InterPro" id="IPR039422">
    <property type="entry name" value="MarR/SlyA-like"/>
</dbReference>
<dbReference type="PANTHER" id="PTHR33164:SF106">
    <property type="entry name" value="TRANSCRIPTIONAL REGULATORY PROTEIN"/>
    <property type="match status" value="1"/>
</dbReference>
<evidence type="ECO:0000313" key="3">
    <source>
        <dbReference type="Proteomes" id="UP001614394"/>
    </source>
</evidence>
<dbReference type="InterPro" id="IPR036388">
    <property type="entry name" value="WH-like_DNA-bd_sf"/>
</dbReference>
<dbReference type="Pfam" id="PF12802">
    <property type="entry name" value="MarR_2"/>
    <property type="match status" value="1"/>
</dbReference>
<protein>
    <submittedName>
        <fullName evidence="2">MarR family winged helix-turn-helix transcriptional regulator</fullName>
    </submittedName>
</protein>
<evidence type="ECO:0000313" key="2">
    <source>
        <dbReference type="EMBL" id="MFI9100127.1"/>
    </source>
</evidence>
<reference evidence="2 3" key="1">
    <citation type="submission" date="2024-10" db="EMBL/GenBank/DDBJ databases">
        <title>The Natural Products Discovery Center: Release of the First 8490 Sequenced Strains for Exploring Actinobacteria Biosynthetic Diversity.</title>
        <authorList>
            <person name="Kalkreuter E."/>
            <person name="Kautsar S.A."/>
            <person name="Yang D."/>
            <person name="Bader C.D."/>
            <person name="Teijaro C.N."/>
            <person name="Fluegel L."/>
            <person name="Davis C.M."/>
            <person name="Simpson J.R."/>
            <person name="Lauterbach L."/>
            <person name="Steele A.D."/>
            <person name="Gui C."/>
            <person name="Meng S."/>
            <person name="Li G."/>
            <person name="Viehrig K."/>
            <person name="Ye F."/>
            <person name="Su P."/>
            <person name="Kiefer A.F."/>
            <person name="Nichols A."/>
            <person name="Cepeda A.J."/>
            <person name="Yan W."/>
            <person name="Fan B."/>
            <person name="Jiang Y."/>
            <person name="Adhikari A."/>
            <person name="Zheng C.-J."/>
            <person name="Schuster L."/>
            <person name="Cowan T.M."/>
            <person name="Smanski M.J."/>
            <person name="Chevrette M.G."/>
            <person name="De Carvalho L.P.S."/>
            <person name="Shen B."/>
        </authorList>
    </citation>
    <scope>NUCLEOTIDE SEQUENCE [LARGE SCALE GENOMIC DNA]</scope>
    <source>
        <strain evidence="2 3">NPDC053399</strain>
    </source>
</reference>
<keyword evidence="3" id="KW-1185">Reference proteome</keyword>
<sequence length="166" mass="17852">MSTVRREDAHRIYRRYVDAVVLNGQASAEAAGLHTTDLRALSVLDLAGSLTSGELAERTGLTTGATTRLIDRLERRGLVRRAMHPADRRKVVIEPVAGAPGGVDVEAVAGPARRRVGAVLARYTPEQLDVLFDYFEHAATAYHEATEELRGAAARPAAVTPEGAQE</sequence>
<dbReference type="InterPro" id="IPR036390">
    <property type="entry name" value="WH_DNA-bd_sf"/>
</dbReference>
<feature type="domain" description="HTH marR-type" evidence="1">
    <location>
        <begin position="1"/>
        <end position="140"/>
    </location>
</feature>
<dbReference type="PROSITE" id="PS50995">
    <property type="entry name" value="HTH_MARR_2"/>
    <property type="match status" value="1"/>
</dbReference>
<dbReference type="SMART" id="SM00347">
    <property type="entry name" value="HTH_MARR"/>
    <property type="match status" value="1"/>
</dbReference>
<dbReference type="PANTHER" id="PTHR33164">
    <property type="entry name" value="TRANSCRIPTIONAL REGULATOR, MARR FAMILY"/>
    <property type="match status" value="1"/>
</dbReference>
<accession>A0ABW8C2T8</accession>
<dbReference type="Proteomes" id="UP001614394">
    <property type="component" value="Unassembled WGS sequence"/>
</dbReference>
<dbReference type="RefSeq" id="WP_399645025.1">
    <property type="nucleotide sequence ID" value="NZ_JBITYG010000002.1"/>
</dbReference>
<organism evidence="2 3">
    <name type="scientific">Streptomyces fildesensis</name>
    <dbReference type="NCBI Taxonomy" id="375757"/>
    <lineage>
        <taxon>Bacteria</taxon>
        <taxon>Bacillati</taxon>
        <taxon>Actinomycetota</taxon>
        <taxon>Actinomycetes</taxon>
        <taxon>Kitasatosporales</taxon>
        <taxon>Streptomycetaceae</taxon>
        <taxon>Streptomyces</taxon>
    </lineage>
</organism>
<proteinExistence type="predicted"/>
<comment type="caution">
    <text evidence="2">The sequence shown here is derived from an EMBL/GenBank/DDBJ whole genome shotgun (WGS) entry which is preliminary data.</text>
</comment>
<dbReference type="SUPFAM" id="SSF46785">
    <property type="entry name" value="Winged helix' DNA-binding domain"/>
    <property type="match status" value="1"/>
</dbReference>
<gene>
    <name evidence="2" type="ORF">ACIGXA_06355</name>
</gene>
<dbReference type="Gene3D" id="1.10.10.10">
    <property type="entry name" value="Winged helix-like DNA-binding domain superfamily/Winged helix DNA-binding domain"/>
    <property type="match status" value="1"/>
</dbReference>